<dbReference type="InterPro" id="IPR012617">
    <property type="entry name" value="AATF_C"/>
</dbReference>
<evidence type="ECO:0000256" key="2">
    <source>
        <dbReference type="ARBA" id="ARBA00013850"/>
    </source>
</evidence>
<organism evidence="6 7">
    <name type="scientific">Neolecta irregularis (strain DAH-3)</name>
    <dbReference type="NCBI Taxonomy" id="1198029"/>
    <lineage>
        <taxon>Eukaryota</taxon>
        <taxon>Fungi</taxon>
        <taxon>Dikarya</taxon>
        <taxon>Ascomycota</taxon>
        <taxon>Taphrinomycotina</taxon>
        <taxon>Neolectales</taxon>
        <taxon>Neolectaceae</taxon>
        <taxon>Neolecta</taxon>
    </lineage>
</organism>
<name>A0A1U7LS64_NEOID</name>
<evidence type="ECO:0000313" key="7">
    <source>
        <dbReference type="Proteomes" id="UP000186594"/>
    </source>
</evidence>
<feature type="compositionally biased region" description="Acidic residues" evidence="3">
    <location>
        <begin position="109"/>
        <end position="125"/>
    </location>
</feature>
<dbReference type="InterPro" id="IPR039223">
    <property type="entry name" value="AATF/Bfr2"/>
</dbReference>
<evidence type="ECO:0000313" key="6">
    <source>
        <dbReference type="EMBL" id="OLL25423.1"/>
    </source>
</evidence>
<dbReference type="GO" id="GO:0005730">
    <property type="term" value="C:nucleolus"/>
    <property type="evidence" value="ECO:0007669"/>
    <property type="project" value="TreeGrafter"/>
</dbReference>
<dbReference type="OMA" id="INFMAPN"/>
<dbReference type="EMBL" id="LXFE01000411">
    <property type="protein sequence ID" value="OLL25423.1"/>
    <property type="molecule type" value="Genomic_DNA"/>
</dbReference>
<dbReference type="AlphaFoldDB" id="A0A1U7LS64"/>
<feature type="domain" description="AATF leucine zipper-containing" evidence="5">
    <location>
        <begin position="155"/>
        <end position="277"/>
    </location>
</feature>
<gene>
    <name evidence="6" type="ORF">NEOLI_000519</name>
</gene>
<comment type="caution">
    <text evidence="6">The sequence shown here is derived from an EMBL/GenBank/DDBJ whole genome shotgun (WGS) entry which is preliminary data.</text>
</comment>
<comment type="similarity">
    <text evidence="1">Belongs to the AATF family.</text>
</comment>
<evidence type="ECO:0000259" key="5">
    <source>
        <dbReference type="Pfam" id="PF13339"/>
    </source>
</evidence>
<dbReference type="OrthoDB" id="5783963at2759"/>
<dbReference type="Pfam" id="PF08164">
    <property type="entry name" value="TRAUB"/>
    <property type="match status" value="1"/>
</dbReference>
<keyword evidence="7" id="KW-1185">Reference proteome</keyword>
<accession>A0A1U7LS64</accession>
<protein>
    <recommendedName>
        <fullName evidence="2">Protein BFR2</fullName>
    </recommendedName>
</protein>
<dbReference type="STRING" id="1198029.A0A1U7LS64"/>
<dbReference type="GO" id="GO:0000462">
    <property type="term" value="P:maturation of SSU-rRNA from tricistronic rRNA transcript (SSU-rRNA, 5.8S rRNA, LSU-rRNA)"/>
    <property type="evidence" value="ECO:0007669"/>
    <property type="project" value="TreeGrafter"/>
</dbReference>
<reference evidence="6 7" key="1">
    <citation type="submission" date="2016-04" db="EMBL/GenBank/DDBJ databases">
        <title>Evolutionary innovation and constraint leading to complex multicellularity in the Ascomycota.</title>
        <authorList>
            <person name="Cisse O."/>
            <person name="Nguyen A."/>
            <person name="Hewitt D.A."/>
            <person name="Jedd G."/>
            <person name="Stajich J.E."/>
        </authorList>
    </citation>
    <scope>NUCLEOTIDE SEQUENCE [LARGE SCALE GENOMIC DNA]</scope>
    <source>
        <strain evidence="6 7">DAH-3</strain>
    </source>
</reference>
<dbReference type="PANTHER" id="PTHR15565:SF0">
    <property type="entry name" value="PROTEIN AATF"/>
    <property type="match status" value="1"/>
</dbReference>
<dbReference type="Pfam" id="PF13339">
    <property type="entry name" value="AATF-Che1"/>
    <property type="match status" value="1"/>
</dbReference>
<dbReference type="PANTHER" id="PTHR15565">
    <property type="entry name" value="AATF PROTEIN APOPTOSIS ANTAGONIZING TRANSCRIPTION FACTOR"/>
    <property type="match status" value="1"/>
</dbReference>
<dbReference type="InterPro" id="IPR025160">
    <property type="entry name" value="AATF"/>
</dbReference>
<feature type="region of interest" description="Disordered" evidence="3">
    <location>
        <begin position="1"/>
        <end position="129"/>
    </location>
</feature>
<dbReference type="Proteomes" id="UP000186594">
    <property type="component" value="Unassembled WGS sequence"/>
</dbReference>
<sequence>MSSCFLDLTNPKPEVDPEAGPFACSDSEDNDSSQDFEIGREHYADVSQSQMRTDADDLLGDDATYQGTRASRHNIYGDIEKIASGSEGISESDDSDDRKTLEQMTDSIANDDGDSSETDSDEASGDDTRKKEYQKLLAQDKEANDQKIQEQVVDDCEKGKQIKSQMAFYNSLLDVRIKLQKALVASDNFVQMGRELSDASHITAVETSTVSLINSIFDIRDRHLSNALEEQGLKPSLKRLRANSHDVTSKEIWEAIEHSSQEHASWKEHTLSKWSRKVVANAPPSINKFKSLNQDSLSQIRENLTDNDRLIQRTRVKRTKIDSMEKHISTFDDTDFYQSLLKDLIDRKMLDSSDINANLIKKEKNVAVDTKASKGRKLRYHVHEKLLNFMAPTPSGLWHDGQTDELFSSLFGKKVEVEKIEIEKMKPEMACLRLFA</sequence>
<feature type="domain" description="Apoptosis-antagonizing transcription factor C-terminal" evidence="4">
    <location>
        <begin position="337"/>
        <end position="411"/>
    </location>
</feature>
<evidence type="ECO:0000256" key="3">
    <source>
        <dbReference type="SAM" id="MobiDB-lite"/>
    </source>
</evidence>
<proteinExistence type="inferred from homology"/>
<evidence type="ECO:0000259" key="4">
    <source>
        <dbReference type="Pfam" id="PF08164"/>
    </source>
</evidence>
<evidence type="ECO:0000256" key="1">
    <source>
        <dbReference type="ARBA" id="ARBA00008966"/>
    </source>
</evidence>